<evidence type="ECO:0000256" key="7">
    <source>
        <dbReference type="ARBA" id="ARBA00023204"/>
    </source>
</evidence>
<accession>A0AA86SVJ8</accession>
<feature type="compositionally biased region" description="Basic and acidic residues" evidence="11">
    <location>
        <begin position="851"/>
        <end position="861"/>
    </location>
</feature>
<protein>
    <recommendedName>
        <fullName evidence="12">Tudor domain-containing protein</fullName>
    </recommendedName>
</protein>
<dbReference type="CDD" id="cd20404">
    <property type="entry name" value="Tudor_Agenet_AtEML-like"/>
    <property type="match status" value="1"/>
</dbReference>
<keyword evidence="8" id="KW-0539">Nucleus</keyword>
<dbReference type="EMBL" id="OY731406">
    <property type="protein sequence ID" value="CAJ1973648.1"/>
    <property type="molecule type" value="Genomic_DNA"/>
</dbReference>
<feature type="compositionally biased region" description="Polar residues" evidence="11">
    <location>
        <begin position="701"/>
        <end position="712"/>
    </location>
</feature>
<evidence type="ECO:0000256" key="5">
    <source>
        <dbReference type="ARBA" id="ARBA00022763"/>
    </source>
</evidence>
<evidence type="ECO:0000256" key="2">
    <source>
        <dbReference type="ARBA" id="ARBA00006254"/>
    </source>
</evidence>
<dbReference type="Gramene" id="rna-AYBTSS11_LOCUS25712">
    <property type="protein sequence ID" value="CAJ1973648.1"/>
    <property type="gene ID" value="gene-AYBTSS11_LOCUS25712"/>
</dbReference>
<dbReference type="InterPro" id="IPR016024">
    <property type="entry name" value="ARM-type_fold"/>
</dbReference>
<feature type="compositionally biased region" description="Basic and acidic residues" evidence="11">
    <location>
        <begin position="896"/>
        <end position="915"/>
    </location>
</feature>
<sequence length="1042" mass="114186">MLDRLKRRFVKERHQWREVEERVSPVLGKKIRDSDIAQPIMSKDKELEEQLLEAGNKLADPPSLVEELLPLLHGIGAPPGPHNLFDVELGVSAWATGVVGSEYVVPCSLQSLTVLSAPIAHLLSPRDSLGLQQVESCLLRVEQSPTSSMQNALSPSSKALIADKLLQHSDDNVKVAVASCISEITRITAPEAPYNDDQMKEVFQLIVSSFENLHDKLSQSYAKRIAILETVAKVRSCVVMLDLECDTLILEMFQHFVKTIREHHPENVFSSMETIMTLVLEESEDISLDLLSPLLTSIKKDKEEVFPIAKKLGERVLENCATKLKPYLVQAVKSLGISVDDYSTVIASIYKDASNDLAKNDTCVTSVQMKCKSESAKQPFEESMHVCTHFNALVFYASCGSRLLSSGVAYSCWLWFDQVFKKDSREVIPSQQENPYANISPKSVMSNGVACVGEDNAFVDSKSNKKQEDIDCCNHSEGFNKTRHEVHNDLDIEEVDKIQKSEHSTKRQQKKPSNSTKSVIPSKGQVAAYENGTERMLDYESNSKKVPSSPREDHSVEAAGASENDKEIDTEISSPKACNVESEVSASPSESFHDGNLSKKLGRTRMNDGSVKRAAEDVSKVSARASDLEVKPARLSVKKALGQNSDVKTTSVVNSVKKGSGSTIDANTKKHSANKLDEDKKGTGGSSSRHTRDTKRRGQGKANSETDLTKSSAMDVDKEMVSSKSGTKSTKDGNPATPKTTVKIKLNSGKENVSDVKECGENLVGLRVKVWWPKDRSFYKGLIHSFDSAKKKHKVFYDDGDEETLNLVKEKWKVIDANIDADEEEQSDRASLDDSTDMPPKKKGKTSIGESSKEGKTDGSSRRGGAIASSRSKGASMKSSNKSKDGNKSKYFKTINKSEDEVSRKSKDSTAKIDNSKSILAAKKMNNKSKNTDTSETSESNDDDTSMPKSSSKTKQETSKSGKSKLETLKTTISKGKPLKSGGKTDVNGGGMVKSALLKRKDSKNENLDISAGEVKDAKGKTSHSSKAKGNELKSGTKRLRS</sequence>
<dbReference type="GO" id="GO:0000785">
    <property type="term" value="C:chromatin"/>
    <property type="evidence" value="ECO:0007669"/>
    <property type="project" value="TreeGrafter"/>
</dbReference>
<evidence type="ECO:0000259" key="12">
    <source>
        <dbReference type="SMART" id="SM00333"/>
    </source>
</evidence>
<feature type="region of interest" description="Disordered" evidence="11">
    <location>
        <begin position="500"/>
        <end position="525"/>
    </location>
</feature>
<feature type="region of interest" description="Disordered" evidence="11">
    <location>
        <begin position="539"/>
        <end position="742"/>
    </location>
</feature>
<keyword evidence="3" id="KW-0132">Cell division</keyword>
<feature type="compositionally biased region" description="Low complexity" evidence="11">
    <location>
        <begin position="863"/>
        <end position="880"/>
    </location>
</feature>
<dbReference type="Pfam" id="PF20168">
    <property type="entry name" value="PDS5"/>
    <property type="match status" value="1"/>
</dbReference>
<name>A0AA86SVJ8_9FABA</name>
<dbReference type="GO" id="GO:0009556">
    <property type="term" value="P:microsporogenesis"/>
    <property type="evidence" value="ECO:0007669"/>
    <property type="project" value="UniProtKB-ARBA"/>
</dbReference>
<reference evidence="13" key="1">
    <citation type="submission" date="2023-10" db="EMBL/GenBank/DDBJ databases">
        <authorList>
            <person name="Domelevo Entfellner J.-B."/>
        </authorList>
    </citation>
    <scope>NUCLEOTIDE SEQUENCE</scope>
</reference>
<keyword evidence="9" id="KW-0131">Cell cycle</keyword>
<evidence type="ECO:0000256" key="4">
    <source>
        <dbReference type="ARBA" id="ARBA00022737"/>
    </source>
</evidence>
<keyword evidence="7" id="KW-0234">DNA repair</keyword>
<comment type="similarity">
    <text evidence="2">Belongs to the PDS5 family.</text>
</comment>
<feature type="compositionally biased region" description="Low complexity" evidence="11">
    <location>
        <begin position="647"/>
        <end position="663"/>
    </location>
</feature>
<feature type="compositionally biased region" description="Low complexity" evidence="11">
    <location>
        <begin position="580"/>
        <end position="590"/>
    </location>
</feature>
<dbReference type="SMART" id="SM00333">
    <property type="entry name" value="TUDOR"/>
    <property type="match status" value="1"/>
</dbReference>
<dbReference type="SUPFAM" id="SSF63748">
    <property type="entry name" value="Tudor/PWWP/MBT"/>
    <property type="match status" value="1"/>
</dbReference>
<keyword evidence="6" id="KW-0498">Mitosis</keyword>
<evidence type="ECO:0000256" key="8">
    <source>
        <dbReference type="ARBA" id="ARBA00023242"/>
    </source>
</evidence>
<comment type="function">
    <text evidence="10">Cohesin cofactor dispensable during the meiotic division but playing an important role in DNA repair by homologous recombination (HR) probably by helping SMC5/SMC6 complex. Regulator of sister chromatid cohesion in mitosis which may stabilize cohesin complex association with chromatin. May couple sister chromatid cohesion during mitosis to DNA replication. Cohesion ensures that chromosome partitioning is accurate in both meiotic and mitotic cells and plays an important role in DNA repair.</text>
</comment>
<dbReference type="GO" id="GO:0005634">
    <property type="term" value="C:nucleus"/>
    <property type="evidence" value="ECO:0007669"/>
    <property type="project" value="UniProtKB-SubCell"/>
</dbReference>
<evidence type="ECO:0000256" key="1">
    <source>
        <dbReference type="ARBA" id="ARBA00004123"/>
    </source>
</evidence>
<feature type="region of interest" description="Disordered" evidence="11">
    <location>
        <begin position="818"/>
        <end position="1042"/>
    </location>
</feature>
<dbReference type="GO" id="GO:0035825">
    <property type="term" value="P:homologous recombination"/>
    <property type="evidence" value="ECO:0007669"/>
    <property type="project" value="UniProtKB-ARBA"/>
</dbReference>
<comment type="subcellular location">
    <subcellularLocation>
        <location evidence="1">Nucleus</location>
    </subcellularLocation>
</comment>
<dbReference type="PANTHER" id="PTHR12663">
    <property type="entry name" value="ANDROGEN INDUCED INHIBITOR OF PROLIFERATION AS3 / PDS5-RELATED"/>
    <property type="match status" value="1"/>
</dbReference>
<evidence type="ECO:0000313" key="14">
    <source>
        <dbReference type="Proteomes" id="UP001189624"/>
    </source>
</evidence>
<keyword evidence="4" id="KW-0677">Repeat</keyword>
<dbReference type="GO" id="GO:0051301">
    <property type="term" value="P:cell division"/>
    <property type="evidence" value="ECO:0007669"/>
    <property type="project" value="UniProtKB-KW"/>
</dbReference>
<feature type="compositionally biased region" description="Basic and acidic residues" evidence="11">
    <location>
        <begin position="610"/>
        <end position="619"/>
    </location>
</feature>
<dbReference type="InterPro" id="IPR002999">
    <property type="entry name" value="Tudor"/>
</dbReference>
<dbReference type="GO" id="GO:0007064">
    <property type="term" value="P:mitotic sister chromatid cohesion"/>
    <property type="evidence" value="ECO:0007669"/>
    <property type="project" value="InterPro"/>
</dbReference>
<evidence type="ECO:0000313" key="13">
    <source>
        <dbReference type="EMBL" id="CAJ1973648.1"/>
    </source>
</evidence>
<keyword evidence="5" id="KW-0227">DNA damage</keyword>
<dbReference type="PANTHER" id="PTHR12663:SF3">
    <property type="entry name" value="SISTER CHROMATID COHESION PROTEIN PDS5 HOMOLOG C"/>
    <property type="match status" value="1"/>
</dbReference>
<feature type="compositionally biased region" description="Low complexity" evidence="11">
    <location>
        <begin position="928"/>
        <end position="938"/>
    </location>
</feature>
<dbReference type="GO" id="GO:0006281">
    <property type="term" value="P:DNA repair"/>
    <property type="evidence" value="ECO:0007669"/>
    <property type="project" value="UniProtKB-KW"/>
</dbReference>
<feature type="compositionally biased region" description="Basic and acidic residues" evidence="11">
    <location>
        <begin position="954"/>
        <end position="968"/>
    </location>
</feature>
<dbReference type="AlphaFoldDB" id="A0AA86SVJ8"/>
<evidence type="ECO:0000256" key="6">
    <source>
        <dbReference type="ARBA" id="ARBA00022776"/>
    </source>
</evidence>
<evidence type="ECO:0000256" key="3">
    <source>
        <dbReference type="ARBA" id="ARBA00022618"/>
    </source>
</evidence>
<evidence type="ECO:0000256" key="11">
    <source>
        <dbReference type="SAM" id="MobiDB-lite"/>
    </source>
</evidence>
<dbReference type="Gene3D" id="2.30.30.140">
    <property type="match status" value="1"/>
</dbReference>
<proteinExistence type="inferred from homology"/>
<gene>
    <name evidence="13" type="ORF">AYBTSS11_LOCUS25712</name>
</gene>
<evidence type="ECO:0000256" key="9">
    <source>
        <dbReference type="ARBA" id="ARBA00023306"/>
    </source>
</evidence>
<dbReference type="Proteomes" id="UP001189624">
    <property type="component" value="Chromosome 9"/>
</dbReference>
<organism evidence="13 14">
    <name type="scientific">Sphenostylis stenocarpa</name>
    <dbReference type="NCBI Taxonomy" id="92480"/>
    <lineage>
        <taxon>Eukaryota</taxon>
        <taxon>Viridiplantae</taxon>
        <taxon>Streptophyta</taxon>
        <taxon>Embryophyta</taxon>
        <taxon>Tracheophyta</taxon>
        <taxon>Spermatophyta</taxon>
        <taxon>Magnoliopsida</taxon>
        <taxon>eudicotyledons</taxon>
        <taxon>Gunneridae</taxon>
        <taxon>Pentapetalae</taxon>
        <taxon>rosids</taxon>
        <taxon>fabids</taxon>
        <taxon>Fabales</taxon>
        <taxon>Fabaceae</taxon>
        <taxon>Papilionoideae</taxon>
        <taxon>50 kb inversion clade</taxon>
        <taxon>NPAAA clade</taxon>
        <taxon>indigoferoid/millettioid clade</taxon>
        <taxon>Phaseoleae</taxon>
        <taxon>Sphenostylis</taxon>
    </lineage>
</organism>
<feature type="domain" description="Tudor" evidence="12">
    <location>
        <begin position="760"/>
        <end position="819"/>
    </location>
</feature>
<dbReference type="FunFam" id="2.30.30.140:FF:000033">
    <property type="entry name" value="Binding protein"/>
    <property type="match status" value="1"/>
</dbReference>
<keyword evidence="14" id="KW-1185">Reference proteome</keyword>
<dbReference type="InterPro" id="IPR039776">
    <property type="entry name" value="Pds5"/>
</dbReference>
<dbReference type="SUPFAM" id="SSF48371">
    <property type="entry name" value="ARM repeat"/>
    <property type="match status" value="1"/>
</dbReference>
<evidence type="ECO:0000256" key="10">
    <source>
        <dbReference type="ARBA" id="ARBA00058864"/>
    </source>
</evidence>